<gene>
    <name evidence="2" type="ORF">Tci_622623</name>
</gene>
<protein>
    <submittedName>
        <fullName evidence="2">Uncharacterized protein</fullName>
    </submittedName>
</protein>
<proteinExistence type="predicted"/>
<organism evidence="2">
    <name type="scientific">Tanacetum cinerariifolium</name>
    <name type="common">Dalmatian daisy</name>
    <name type="synonym">Chrysanthemum cinerariifolium</name>
    <dbReference type="NCBI Taxonomy" id="118510"/>
    <lineage>
        <taxon>Eukaryota</taxon>
        <taxon>Viridiplantae</taxon>
        <taxon>Streptophyta</taxon>
        <taxon>Embryophyta</taxon>
        <taxon>Tracheophyta</taxon>
        <taxon>Spermatophyta</taxon>
        <taxon>Magnoliopsida</taxon>
        <taxon>eudicotyledons</taxon>
        <taxon>Gunneridae</taxon>
        <taxon>Pentapetalae</taxon>
        <taxon>asterids</taxon>
        <taxon>campanulids</taxon>
        <taxon>Asterales</taxon>
        <taxon>Asteraceae</taxon>
        <taxon>Asteroideae</taxon>
        <taxon>Anthemideae</taxon>
        <taxon>Anthemidinae</taxon>
        <taxon>Tanacetum</taxon>
    </lineage>
</organism>
<sequence length="334" mass="37797">EVEDTHVTLTPVKPDGQQESSSVSSQFLTSMLNLKVDVGMESIFETTSRIDVQTPTSVAPLPMTLPTMTSSTIATTTTTSQAPILPTPIPSEVLQNLPNFTLVFCFDDRLRSLEQNFSEVMQINQLAGAVSAIPGIVQHYMDQWMNEAVQVVKIIKEQVKEQVKAQVSKILSRIEQAVNEQLEAEFLTKSSHSSRTSYAVAADLSEMELKKILIKKMEGNKSIQHSDAQRNLYKALVDAYESDKIILDTYEEIVTLKRRRDDDKDKDEEPSAGLDRGSKRRREDLDRHRQASLLLQRSLCRLPLRWKSPPIWSLKQESAHDVYSKRRIIAVTEL</sequence>
<comment type="caution">
    <text evidence="2">The sequence shown here is derived from an EMBL/GenBank/DDBJ whole genome shotgun (WGS) entry which is preliminary data.</text>
</comment>
<dbReference type="AlphaFoldDB" id="A0A699JQ82"/>
<feature type="compositionally biased region" description="Basic and acidic residues" evidence="1">
    <location>
        <begin position="260"/>
        <end position="269"/>
    </location>
</feature>
<reference evidence="2" key="1">
    <citation type="journal article" date="2019" name="Sci. Rep.">
        <title>Draft genome of Tanacetum cinerariifolium, the natural source of mosquito coil.</title>
        <authorList>
            <person name="Yamashiro T."/>
            <person name="Shiraishi A."/>
            <person name="Satake H."/>
            <person name="Nakayama K."/>
        </authorList>
    </citation>
    <scope>NUCLEOTIDE SEQUENCE</scope>
</reference>
<feature type="non-terminal residue" evidence="2">
    <location>
        <position position="1"/>
    </location>
</feature>
<evidence type="ECO:0000256" key="1">
    <source>
        <dbReference type="SAM" id="MobiDB-lite"/>
    </source>
</evidence>
<feature type="region of interest" description="Disordered" evidence="1">
    <location>
        <begin position="260"/>
        <end position="285"/>
    </location>
</feature>
<feature type="region of interest" description="Disordered" evidence="1">
    <location>
        <begin position="1"/>
        <end position="24"/>
    </location>
</feature>
<evidence type="ECO:0000313" key="2">
    <source>
        <dbReference type="EMBL" id="GFA50651.1"/>
    </source>
</evidence>
<name>A0A699JQ82_TANCI</name>
<dbReference type="EMBL" id="BKCJ010435933">
    <property type="protein sequence ID" value="GFA50651.1"/>
    <property type="molecule type" value="Genomic_DNA"/>
</dbReference>
<accession>A0A699JQ82</accession>